<keyword evidence="6 11" id="KW-0798">TonB box</keyword>
<dbReference type="GO" id="GO:0015344">
    <property type="term" value="F:siderophore uptake transmembrane transporter activity"/>
    <property type="evidence" value="ECO:0007669"/>
    <property type="project" value="TreeGrafter"/>
</dbReference>
<dbReference type="InterPro" id="IPR039426">
    <property type="entry name" value="TonB-dep_rcpt-like"/>
</dbReference>
<dbReference type="Pfam" id="PF13715">
    <property type="entry name" value="CarbopepD_reg_2"/>
    <property type="match status" value="1"/>
</dbReference>
<dbReference type="Gene3D" id="2.60.40.1120">
    <property type="entry name" value="Carboxypeptidase-like, regulatory domain"/>
    <property type="match status" value="1"/>
</dbReference>
<comment type="similarity">
    <text evidence="10 11">Belongs to the TonB-dependent receptor family.</text>
</comment>
<dbReference type="InterPro" id="IPR008969">
    <property type="entry name" value="CarboxyPept-like_regulatory"/>
</dbReference>
<evidence type="ECO:0000256" key="9">
    <source>
        <dbReference type="ARBA" id="ARBA00023237"/>
    </source>
</evidence>
<dbReference type="FunFam" id="2.60.40.1120:FF:000003">
    <property type="entry name" value="Outer membrane protein Omp121"/>
    <property type="match status" value="1"/>
</dbReference>
<evidence type="ECO:0000256" key="7">
    <source>
        <dbReference type="ARBA" id="ARBA00023136"/>
    </source>
</evidence>
<keyword evidence="4 10" id="KW-0812">Transmembrane</keyword>
<dbReference type="Gene3D" id="2.170.130.10">
    <property type="entry name" value="TonB-dependent receptor, plug domain"/>
    <property type="match status" value="1"/>
</dbReference>
<organism evidence="15 16">
    <name type="scientific">Hufsiella arboris</name>
    <dbReference type="NCBI Taxonomy" id="2695275"/>
    <lineage>
        <taxon>Bacteria</taxon>
        <taxon>Pseudomonadati</taxon>
        <taxon>Bacteroidota</taxon>
        <taxon>Sphingobacteriia</taxon>
        <taxon>Sphingobacteriales</taxon>
        <taxon>Sphingobacteriaceae</taxon>
        <taxon>Hufsiella</taxon>
    </lineage>
</organism>
<comment type="subcellular location">
    <subcellularLocation>
        <location evidence="1 10">Cell outer membrane</location>
        <topology evidence="1 10">Multi-pass membrane protein</topology>
    </subcellularLocation>
</comment>
<protein>
    <submittedName>
        <fullName evidence="15">SusC/RagA family TonB-linked outer membrane protein</fullName>
    </submittedName>
</protein>
<dbReference type="PANTHER" id="PTHR30069">
    <property type="entry name" value="TONB-DEPENDENT OUTER MEMBRANE RECEPTOR"/>
    <property type="match status" value="1"/>
</dbReference>
<dbReference type="Pfam" id="PF00593">
    <property type="entry name" value="TonB_dep_Rec_b-barrel"/>
    <property type="match status" value="1"/>
</dbReference>
<dbReference type="GO" id="GO:0044718">
    <property type="term" value="P:siderophore transmembrane transport"/>
    <property type="evidence" value="ECO:0007669"/>
    <property type="project" value="TreeGrafter"/>
</dbReference>
<dbReference type="Pfam" id="PF07715">
    <property type="entry name" value="Plug"/>
    <property type="match status" value="1"/>
</dbReference>
<evidence type="ECO:0000256" key="2">
    <source>
        <dbReference type="ARBA" id="ARBA00022448"/>
    </source>
</evidence>
<dbReference type="InterPro" id="IPR037066">
    <property type="entry name" value="Plug_dom_sf"/>
</dbReference>
<dbReference type="SUPFAM" id="SSF49464">
    <property type="entry name" value="Carboxypeptidase regulatory domain-like"/>
    <property type="match status" value="1"/>
</dbReference>
<dbReference type="PANTHER" id="PTHR30069:SF29">
    <property type="entry name" value="HEMOGLOBIN AND HEMOGLOBIN-HAPTOGLOBIN-BINDING PROTEIN 1-RELATED"/>
    <property type="match status" value="1"/>
</dbReference>
<evidence type="ECO:0000256" key="3">
    <source>
        <dbReference type="ARBA" id="ARBA00022452"/>
    </source>
</evidence>
<keyword evidence="7 10" id="KW-0472">Membrane</keyword>
<dbReference type="InterPro" id="IPR000531">
    <property type="entry name" value="Beta-barrel_TonB"/>
</dbReference>
<dbReference type="PROSITE" id="PS52016">
    <property type="entry name" value="TONB_DEPENDENT_REC_3"/>
    <property type="match status" value="1"/>
</dbReference>
<evidence type="ECO:0000256" key="8">
    <source>
        <dbReference type="ARBA" id="ARBA00023170"/>
    </source>
</evidence>
<feature type="chain" id="PRO_5029673624" evidence="12">
    <location>
        <begin position="21"/>
        <end position="1075"/>
    </location>
</feature>
<sequence length="1075" mass="117534">MKKLLSSFFVLLVFSFRLMAQDRTITGTVTDQADASPLPGVSIKIKGTTSGTVTNADGRFTIAVPSGSTLQFTYIGYVTKEIAVTSSNSMNVSLVTDSKQLGEVVVTALGIERNKNQLPYAQQQVSGTEVSKTRNSNFVNGLSGKVSGLEIRQNNTLGGSTNVVLRGNKSFTQSNQALFVIDGVPIDNNNTNTVDQMRGAAGYDYGNAAADVNPDDIASISVLKGAAASALYGSRAANGVIVITTKKGTKSLGITINSGLTIGNIDKSTFPKYQKEYGGGYGAYYESPDGYFLYRDINGDGAEDLVTPLSEDASYGGKFNPNQMVYQWDAFDPTSANYGKATPWVAAKNDPTSYFEDPVSYNENILLSGGGDKATFKFGYTRSGDKGILPNSKINKDLANLAASFNITSKLTANAAINYSRIKGLGRYGTGYDVNNFATNAREWWQTNVDIKEQKDAYFRTLQNNTWNRTDPSDLSTIYWDNPYFVRYQSYEDDERNRYIGNFNVNWVATKWLTALGRVALDTYQENQQERIAVGDVNVPQYARFDNGFREINFDLLLNFNANISDNINFKGLLGSNIRRTRFNSTRAATVGGLIVPGIYSLGNSVSSVYPVERLTEIEVDGIFAGATFTYKDFVTLDLTGRRDQSSTLPKDNNTYYYPSAAVSFLFSKLIPDSKWLTNGKFRLNYAEVGNSAPALTTADTYDNINTNLDPNPLFGSTPIFSVAGTKNNPELKPEKTKTYEIGLEMGFLQDRLGFDATYYNARSVDQIVAAPVSRSTGYSFKYINSGEVKNKGFELSLYGTPVKVKDFSWNINLNFSRNVSEVTELFEGADNLVLQSYQGGVTVNATLGQPYGTIRGSNFVYDNQGRKIIGANGYYQQSATSNEVIGNVNPDWIGGVNNAFKYRDFNLSFLIDVRHGGDIFSLDQYYGLATGLYPSTAGLNDLGNPQRNTLADGGGVVLPGVLADGSTNAKRVSATNYGLYGYVRNPAAAFIYDASFVKLREVALTYSLPAKVIAKLGPVKGVDLSLIGRNLWIIHKNLPYADPEDGVSSGNAQGYQVGSYPTTRTYGFNARFRF</sequence>
<reference evidence="15 16" key="1">
    <citation type="submission" date="2019-11" db="EMBL/GenBank/DDBJ databases">
        <title>Pedobacter sp. HMF7647 Genome sequencing and assembly.</title>
        <authorList>
            <person name="Kang H."/>
            <person name="Kim H."/>
            <person name="Joh K."/>
        </authorList>
    </citation>
    <scope>NUCLEOTIDE SEQUENCE [LARGE SCALE GENOMIC DNA]</scope>
    <source>
        <strain evidence="15 16">HMF7647</strain>
    </source>
</reference>
<dbReference type="NCBIfam" id="TIGR04057">
    <property type="entry name" value="SusC_RagA_signa"/>
    <property type="match status" value="1"/>
</dbReference>
<feature type="domain" description="TonB-dependent receptor-like beta-barrel" evidence="13">
    <location>
        <begin position="461"/>
        <end position="817"/>
    </location>
</feature>
<proteinExistence type="inferred from homology"/>
<dbReference type="EMBL" id="WVHT01000001">
    <property type="protein sequence ID" value="MXV49873.1"/>
    <property type="molecule type" value="Genomic_DNA"/>
</dbReference>
<evidence type="ECO:0000256" key="10">
    <source>
        <dbReference type="PROSITE-ProRule" id="PRU01360"/>
    </source>
</evidence>
<dbReference type="Gene3D" id="2.40.170.20">
    <property type="entry name" value="TonB-dependent receptor, beta-barrel domain"/>
    <property type="match status" value="1"/>
</dbReference>
<keyword evidence="3 10" id="KW-1134">Transmembrane beta strand</keyword>
<dbReference type="GO" id="GO:0009279">
    <property type="term" value="C:cell outer membrane"/>
    <property type="evidence" value="ECO:0007669"/>
    <property type="project" value="UniProtKB-SubCell"/>
</dbReference>
<dbReference type="RefSeq" id="WP_160843037.1">
    <property type="nucleotide sequence ID" value="NZ_WVHT01000001.1"/>
</dbReference>
<feature type="signal peptide" evidence="12">
    <location>
        <begin position="1"/>
        <end position="20"/>
    </location>
</feature>
<dbReference type="InterPro" id="IPR012910">
    <property type="entry name" value="Plug_dom"/>
</dbReference>
<evidence type="ECO:0000256" key="4">
    <source>
        <dbReference type="ARBA" id="ARBA00022692"/>
    </source>
</evidence>
<gene>
    <name evidence="15" type="ORF">GS399_02740</name>
</gene>
<evidence type="ECO:0000256" key="6">
    <source>
        <dbReference type="ARBA" id="ARBA00023077"/>
    </source>
</evidence>
<evidence type="ECO:0000256" key="5">
    <source>
        <dbReference type="ARBA" id="ARBA00022729"/>
    </source>
</evidence>
<keyword evidence="16" id="KW-1185">Reference proteome</keyword>
<name>A0A7K1Y5L2_9SPHI</name>
<keyword evidence="2 10" id="KW-0813">Transport</keyword>
<dbReference type="InterPro" id="IPR023996">
    <property type="entry name" value="TonB-dep_OMP_SusC/RagA"/>
</dbReference>
<evidence type="ECO:0000313" key="16">
    <source>
        <dbReference type="Proteomes" id="UP000466586"/>
    </source>
</evidence>
<dbReference type="AlphaFoldDB" id="A0A7K1Y5L2"/>
<keyword evidence="9 10" id="KW-0998">Cell outer membrane</keyword>
<comment type="caution">
    <text evidence="15">The sequence shown here is derived from an EMBL/GenBank/DDBJ whole genome shotgun (WGS) entry which is preliminary data.</text>
</comment>
<evidence type="ECO:0000313" key="15">
    <source>
        <dbReference type="EMBL" id="MXV49873.1"/>
    </source>
</evidence>
<evidence type="ECO:0000256" key="1">
    <source>
        <dbReference type="ARBA" id="ARBA00004571"/>
    </source>
</evidence>
<evidence type="ECO:0000259" key="13">
    <source>
        <dbReference type="Pfam" id="PF00593"/>
    </source>
</evidence>
<dbReference type="SUPFAM" id="SSF56935">
    <property type="entry name" value="Porins"/>
    <property type="match status" value="1"/>
</dbReference>
<keyword evidence="5 12" id="KW-0732">Signal</keyword>
<dbReference type="InterPro" id="IPR036942">
    <property type="entry name" value="Beta-barrel_TonB_sf"/>
</dbReference>
<dbReference type="InterPro" id="IPR023997">
    <property type="entry name" value="TonB-dep_OMP_SusC/RagA_CS"/>
</dbReference>
<accession>A0A7K1Y5L2</accession>
<keyword evidence="8" id="KW-0675">Receptor</keyword>
<feature type="domain" description="TonB-dependent receptor plug" evidence="14">
    <location>
        <begin position="115"/>
        <end position="240"/>
    </location>
</feature>
<evidence type="ECO:0000259" key="14">
    <source>
        <dbReference type="Pfam" id="PF07715"/>
    </source>
</evidence>
<dbReference type="Proteomes" id="UP000466586">
    <property type="component" value="Unassembled WGS sequence"/>
</dbReference>
<dbReference type="NCBIfam" id="TIGR04056">
    <property type="entry name" value="OMP_RagA_SusC"/>
    <property type="match status" value="1"/>
</dbReference>
<evidence type="ECO:0000256" key="11">
    <source>
        <dbReference type="RuleBase" id="RU003357"/>
    </source>
</evidence>
<evidence type="ECO:0000256" key="12">
    <source>
        <dbReference type="SAM" id="SignalP"/>
    </source>
</evidence>